<dbReference type="AlphaFoldDB" id="A0A8C7WUH0"/>
<feature type="domain" description="Integrase catalytic" evidence="3">
    <location>
        <begin position="138"/>
        <end position="302"/>
    </location>
</feature>
<organism evidence="4 5">
    <name type="scientific">Oryzias sinensis</name>
    <name type="common">Chinese medaka</name>
    <dbReference type="NCBI Taxonomy" id="183150"/>
    <lineage>
        <taxon>Eukaryota</taxon>
        <taxon>Metazoa</taxon>
        <taxon>Chordata</taxon>
        <taxon>Craniata</taxon>
        <taxon>Vertebrata</taxon>
        <taxon>Euteleostomi</taxon>
        <taxon>Actinopterygii</taxon>
        <taxon>Neopterygii</taxon>
        <taxon>Teleostei</taxon>
        <taxon>Neoteleostei</taxon>
        <taxon>Acanthomorphata</taxon>
        <taxon>Ovalentaria</taxon>
        <taxon>Atherinomorphae</taxon>
        <taxon>Beloniformes</taxon>
        <taxon>Adrianichthyidae</taxon>
        <taxon>Oryziinae</taxon>
        <taxon>Oryzias</taxon>
    </lineage>
</organism>
<dbReference type="InterPro" id="IPR050951">
    <property type="entry name" value="Retrovirus_Pol_polyprotein"/>
</dbReference>
<dbReference type="InterPro" id="IPR041588">
    <property type="entry name" value="Integrase_H2C2"/>
</dbReference>
<dbReference type="Proteomes" id="UP000694383">
    <property type="component" value="Unplaced"/>
</dbReference>
<dbReference type="PROSITE" id="PS50994">
    <property type="entry name" value="INTEGRASE"/>
    <property type="match status" value="1"/>
</dbReference>
<dbReference type="GO" id="GO:0015074">
    <property type="term" value="P:DNA integration"/>
    <property type="evidence" value="ECO:0007669"/>
    <property type="project" value="InterPro"/>
</dbReference>
<dbReference type="InterPro" id="IPR036397">
    <property type="entry name" value="RNaseH_sf"/>
</dbReference>
<dbReference type="GeneTree" id="ENSGT00490000044642"/>
<dbReference type="Gene3D" id="3.30.420.10">
    <property type="entry name" value="Ribonuclease H-like superfamily/Ribonuclease H"/>
    <property type="match status" value="1"/>
</dbReference>
<evidence type="ECO:0000259" key="3">
    <source>
        <dbReference type="PROSITE" id="PS50994"/>
    </source>
</evidence>
<reference evidence="4" key="2">
    <citation type="submission" date="2025-09" db="UniProtKB">
        <authorList>
            <consortium name="Ensembl"/>
        </authorList>
    </citation>
    <scope>IDENTIFICATION</scope>
</reference>
<dbReference type="InterPro" id="IPR001584">
    <property type="entry name" value="Integrase_cat-core"/>
</dbReference>
<dbReference type="Pfam" id="PF17921">
    <property type="entry name" value="Integrase_H2C2"/>
    <property type="match status" value="1"/>
</dbReference>
<dbReference type="InterPro" id="IPR012337">
    <property type="entry name" value="RNaseH-like_sf"/>
</dbReference>
<sequence length="433" mass="49670">MLQHLPISHDSLRQIRTATKGDKTLQMIIKMMQQGWPSDKTAIPTEIKPYFSFQEELSHQDGIVFKGERAVIPSSLQEDITRRLHSSHLGAEGCLRRARECVFWIGMSDQIKKHIARCDICRSVDDKQQKETLHPHEIPNRPWAKVGVDLFQFDNKDYHVIVDYYSNFWEIDFLPDTKSSTVIKKLKAHFARYGIPNTVVSDNGPQYSSLEFQRFSLRWDFEHKTSSPGFPQSNGKAESAVKTAKRLLHKAKVSGLDPYLALLDHRNTPSQGLDSSPAQRLLSRRTRTLLAVKPSLLEPKVPQAKEALLNNQHRQCAYYNRSARDLSPLKVGDAVRVQPFPPHNKWRRGLVKKSVDDRSYEVAMESGAVLRRNRRHLRRSHNITPTVPLDIETVDPESAQAESVQTQPTPERPITTRVGKVIHKPRRYKDFVS</sequence>
<dbReference type="Pfam" id="PF00665">
    <property type="entry name" value="rve"/>
    <property type="match status" value="1"/>
</dbReference>
<dbReference type="FunFam" id="1.10.340.70:FF:000003">
    <property type="entry name" value="Protein CBG25708"/>
    <property type="match status" value="1"/>
</dbReference>
<dbReference type="Gene3D" id="1.10.340.70">
    <property type="match status" value="1"/>
</dbReference>
<evidence type="ECO:0000313" key="4">
    <source>
        <dbReference type="Ensembl" id="ENSOSIP00000003554.1"/>
    </source>
</evidence>
<dbReference type="FunFam" id="3.30.420.10:FF:000063">
    <property type="entry name" value="Retrovirus-related Pol polyprotein from transposon 297-like Protein"/>
    <property type="match status" value="1"/>
</dbReference>
<name>A0A8C7WUH0_9TELE</name>
<evidence type="ECO:0000313" key="5">
    <source>
        <dbReference type="Proteomes" id="UP000694383"/>
    </source>
</evidence>
<accession>A0A8C7WUH0</accession>
<dbReference type="PANTHER" id="PTHR37984">
    <property type="entry name" value="PROTEIN CBG26694"/>
    <property type="match status" value="1"/>
</dbReference>
<dbReference type="SUPFAM" id="SSF53098">
    <property type="entry name" value="Ribonuclease H-like"/>
    <property type="match status" value="1"/>
</dbReference>
<dbReference type="PANTHER" id="PTHR37984:SF8">
    <property type="entry name" value="CCHC-TYPE DOMAIN-CONTAINING PROTEIN"/>
    <property type="match status" value="1"/>
</dbReference>
<evidence type="ECO:0000256" key="1">
    <source>
        <dbReference type="ARBA" id="ARBA00039658"/>
    </source>
</evidence>
<feature type="region of interest" description="Disordered" evidence="2">
    <location>
        <begin position="396"/>
        <end position="416"/>
    </location>
</feature>
<reference evidence="4" key="1">
    <citation type="submission" date="2025-08" db="UniProtKB">
        <authorList>
            <consortium name="Ensembl"/>
        </authorList>
    </citation>
    <scope>IDENTIFICATION</scope>
</reference>
<protein>
    <recommendedName>
        <fullName evidence="1">Gypsy retrotransposon integrase-like protein 1</fullName>
    </recommendedName>
</protein>
<proteinExistence type="predicted"/>
<dbReference type="GO" id="GO:0003676">
    <property type="term" value="F:nucleic acid binding"/>
    <property type="evidence" value="ECO:0007669"/>
    <property type="project" value="InterPro"/>
</dbReference>
<evidence type="ECO:0000256" key="2">
    <source>
        <dbReference type="SAM" id="MobiDB-lite"/>
    </source>
</evidence>
<keyword evidence="5" id="KW-1185">Reference proteome</keyword>
<dbReference type="Ensembl" id="ENSOSIT00000003810.1">
    <property type="protein sequence ID" value="ENSOSIP00000003554.1"/>
    <property type="gene ID" value="ENSOSIG00000002358.1"/>
</dbReference>
<feature type="compositionally biased region" description="Polar residues" evidence="2">
    <location>
        <begin position="400"/>
        <end position="409"/>
    </location>
</feature>